<name>A0AAE1DJX5_9GAST</name>
<reference evidence="1" key="1">
    <citation type="journal article" date="2023" name="G3 (Bethesda)">
        <title>A reference genome for the long-term kleptoplast-retaining sea slug Elysia crispata morphotype clarki.</title>
        <authorList>
            <person name="Eastman K.E."/>
            <person name="Pendleton A.L."/>
            <person name="Shaikh M.A."/>
            <person name="Suttiyut T."/>
            <person name="Ogas R."/>
            <person name="Tomko P."/>
            <person name="Gavelis G."/>
            <person name="Widhalm J.R."/>
            <person name="Wisecaver J.H."/>
        </authorList>
    </citation>
    <scope>NUCLEOTIDE SEQUENCE</scope>
    <source>
        <strain evidence="1">ECLA1</strain>
    </source>
</reference>
<protein>
    <submittedName>
        <fullName evidence="1">Uncharacterized protein</fullName>
    </submittedName>
</protein>
<dbReference type="AlphaFoldDB" id="A0AAE1DJX5"/>
<evidence type="ECO:0000313" key="1">
    <source>
        <dbReference type="EMBL" id="KAK3773386.1"/>
    </source>
</evidence>
<feature type="non-terminal residue" evidence="1">
    <location>
        <position position="79"/>
    </location>
</feature>
<comment type="caution">
    <text evidence="1">The sequence shown here is derived from an EMBL/GenBank/DDBJ whole genome shotgun (WGS) entry which is preliminary data.</text>
</comment>
<proteinExistence type="predicted"/>
<gene>
    <name evidence="1" type="ORF">RRG08_032751</name>
</gene>
<organism evidence="1 2">
    <name type="scientific">Elysia crispata</name>
    <name type="common">lettuce slug</name>
    <dbReference type="NCBI Taxonomy" id="231223"/>
    <lineage>
        <taxon>Eukaryota</taxon>
        <taxon>Metazoa</taxon>
        <taxon>Spiralia</taxon>
        <taxon>Lophotrochozoa</taxon>
        <taxon>Mollusca</taxon>
        <taxon>Gastropoda</taxon>
        <taxon>Heterobranchia</taxon>
        <taxon>Euthyneura</taxon>
        <taxon>Panpulmonata</taxon>
        <taxon>Sacoglossa</taxon>
        <taxon>Placobranchoidea</taxon>
        <taxon>Plakobranchidae</taxon>
        <taxon>Elysia</taxon>
    </lineage>
</organism>
<sequence>MSSSLGTILIGKREMKETIVPPEYQAFPHGRSNSQVYQRNEGLPVQMVLSLTPGNSGMLEYFEKEEYEAKELRGSVHLA</sequence>
<dbReference type="Proteomes" id="UP001283361">
    <property type="component" value="Unassembled WGS sequence"/>
</dbReference>
<evidence type="ECO:0000313" key="2">
    <source>
        <dbReference type="Proteomes" id="UP001283361"/>
    </source>
</evidence>
<keyword evidence="2" id="KW-1185">Reference proteome</keyword>
<dbReference type="EMBL" id="JAWDGP010003544">
    <property type="protein sequence ID" value="KAK3773386.1"/>
    <property type="molecule type" value="Genomic_DNA"/>
</dbReference>
<accession>A0AAE1DJX5</accession>